<dbReference type="Proteomes" id="UP001172728">
    <property type="component" value="Unassembled WGS sequence"/>
</dbReference>
<comment type="caution">
    <text evidence="2">The sequence shown here is derived from an EMBL/GenBank/DDBJ whole genome shotgun (WGS) entry which is preliminary data.</text>
</comment>
<dbReference type="EMBL" id="JAUHPW010000022">
    <property type="protein sequence ID" value="MDN4477013.1"/>
    <property type="molecule type" value="Genomic_DNA"/>
</dbReference>
<name>A0ABT8GCZ0_9MICO</name>
<dbReference type="Gene3D" id="2.60.40.3630">
    <property type="match status" value="1"/>
</dbReference>
<feature type="non-terminal residue" evidence="2">
    <location>
        <position position="1"/>
    </location>
</feature>
<keyword evidence="3" id="KW-1185">Reference proteome</keyword>
<evidence type="ECO:0000313" key="3">
    <source>
        <dbReference type="Proteomes" id="UP001172728"/>
    </source>
</evidence>
<dbReference type="Pfam" id="PF07523">
    <property type="entry name" value="Big_3"/>
    <property type="match status" value="1"/>
</dbReference>
<protein>
    <submittedName>
        <fullName evidence="2">Bacterial Ig-like domain-containing protein</fullName>
    </submittedName>
</protein>
<accession>A0ABT8GCZ0</accession>
<dbReference type="RefSeq" id="WP_301135931.1">
    <property type="nucleotide sequence ID" value="NZ_JAUHPW010000022.1"/>
</dbReference>
<feature type="domain" description="Ig-like" evidence="1">
    <location>
        <begin position="8"/>
        <end position="71"/>
    </location>
</feature>
<evidence type="ECO:0000313" key="2">
    <source>
        <dbReference type="EMBL" id="MDN4477013.1"/>
    </source>
</evidence>
<proteinExistence type="predicted"/>
<dbReference type="Gene3D" id="2.60.120.260">
    <property type="entry name" value="Galactose-binding domain-like"/>
    <property type="match status" value="1"/>
</dbReference>
<evidence type="ECO:0000259" key="1">
    <source>
        <dbReference type="Pfam" id="PF07523"/>
    </source>
</evidence>
<sequence>GVPASTEVVAGGEPDLTGLEVTAMMTDGSAVVLDAADYEVTGIDVWTLGEQTATVALVADPSVTASFDVTVVDQSVPTGNLLVNGSFEDRLAGWDVTWNKPQGSVAIRTSGGYESATYLNVWSSGSMDFELAQDVRIMPGWYTLSGAFRGDANL</sequence>
<gene>
    <name evidence="2" type="ORF">QQX09_14260</name>
</gene>
<organism evidence="2 3">
    <name type="scientific">Demequina litoralis</name>
    <dbReference type="NCBI Taxonomy" id="3051660"/>
    <lineage>
        <taxon>Bacteria</taxon>
        <taxon>Bacillati</taxon>
        <taxon>Actinomycetota</taxon>
        <taxon>Actinomycetes</taxon>
        <taxon>Micrococcales</taxon>
        <taxon>Demequinaceae</taxon>
        <taxon>Demequina</taxon>
    </lineage>
</organism>
<feature type="non-terminal residue" evidence="2">
    <location>
        <position position="154"/>
    </location>
</feature>
<reference evidence="2" key="1">
    <citation type="submission" date="2023-06" db="EMBL/GenBank/DDBJ databases">
        <title>Sysu t00192.</title>
        <authorList>
            <person name="Gao L."/>
            <person name="Fang B.-Z."/>
            <person name="Li W.-J."/>
        </authorList>
    </citation>
    <scope>NUCLEOTIDE SEQUENCE</scope>
    <source>
        <strain evidence="2">SYSU T00192</strain>
    </source>
</reference>
<dbReference type="InterPro" id="IPR022038">
    <property type="entry name" value="Ig-like_bact"/>
</dbReference>